<evidence type="ECO:0000256" key="6">
    <source>
        <dbReference type="SAM" id="MobiDB-lite"/>
    </source>
</evidence>
<evidence type="ECO:0000256" key="5">
    <source>
        <dbReference type="HAMAP-Rule" id="MF_00902"/>
    </source>
</evidence>
<comment type="subunit">
    <text evidence="5">The Tat system comprises two distinct complexes: a TatABC complex, containing multiple copies of TatA, TatB and TatC subunits, and a separate TatA complex, containing only TatA subunits. Substrates initially bind to the TatABC complex, which probably triggers association of the separate TatA complex to form the active translocon.</text>
</comment>
<organism evidence="7 8">
    <name type="scientific">Sinorhizobium medicae</name>
    <dbReference type="NCBI Taxonomy" id="110321"/>
    <lineage>
        <taxon>Bacteria</taxon>
        <taxon>Pseudomonadati</taxon>
        <taxon>Pseudomonadota</taxon>
        <taxon>Alphaproteobacteria</taxon>
        <taxon>Hyphomicrobiales</taxon>
        <taxon>Rhizobiaceae</taxon>
        <taxon>Sinorhizobium/Ensifer group</taxon>
        <taxon>Sinorhizobium</taxon>
    </lineage>
</organism>
<comment type="similarity">
    <text evidence="5">Belongs to the TatC family.</text>
</comment>
<gene>
    <name evidence="5" type="primary">tatC</name>
    <name evidence="7" type="ORF">BMJ33_25615</name>
</gene>
<dbReference type="PROSITE" id="PS01218">
    <property type="entry name" value="TATC"/>
    <property type="match status" value="1"/>
</dbReference>
<evidence type="ECO:0000313" key="7">
    <source>
        <dbReference type="EMBL" id="PLT97920.1"/>
    </source>
</evidence>
<comment type="subcellular location">
    <subcellularLocation>
        <location evidence="5">Cell membrane</location>
        <topology evidence="5">Multi-pass membrane protein</topology>
    </subcellularLocation>
    <subcellularLocation>
        <location evidence="1">Membrane</location>
        <topology evidence="1">Multi-pass membrane protein</topology>
    </subcellularLocation>
</comment>
<dbReference type="InterPro" id="IPR019820">
    <property type="entry name" value="Sec-indep_translocase_CS"/>
</dbReference>
<evidence type="ECO:0000256" key="4">
    <source>
        <dbReference type="ARBA" id="ARBA00023136"/>
    </source>
</evidence>
<dbReference type="Pfam" id="PF00902">
    <property type="entry name" value="TatC"/>
    <property type="match status" value="1"/>
</dbReference>
<keyword evidence="8" id="KW-1185">Reference proteome</keyword>
<sequence length="280" mass="31167">MSREIEDRPQPLLEHLIELRTRLMWAVGAFFGAFLVCFYFAKQLFNLLVLPFKWAVSWAGLSHRNVELIYTAPQEFFFTQIKVAMFGALVIAFPVIASQVYKFVAPGLYKNERAAFLPFLVASPLLFLLGGALVYFFFTPMVMWFFLAMEQGGGEGEVAIQLLPKVSEYLSLIMSLVFAFGLVFQLPVVTTLLARVGFVTSQGLAEKRKYAIVIAFVVAAVLTPPDPVSQIGLALPAILLYEISIYTARIVERRRAAEAVEREAATEQESSSETADAAKS</sequence>
<feature type="transmembrane region" description="Helical" evidence="5">
    <location>
        <begin position="21"/>
        <end position="41"/>
    </location>
</feature>
<accession>A0ABX4TFY2</accession>
<dbReference type="PANTHER" id="PTHR30371">
    <property type="entry name" value="SEC-INDEPENDENT PROTEIN TRANSLOCASE PROTEIN TATC"/>
    <property type="match status" value="1"/>
</dbReference>
<keyword evidence="5" id="KW-0813">Transport</keyword>
<keyword evidence="2 5" id="KW-0812">Transmembrane</keyword>
<evidence type="ECO:0000256" key="3">
    <source>
        <dbReference type="ARBA" id="ARBA00022989"/>
    </source>
</evidence>
<evidence type="ECO:0000256" key="1">
    <source>
        <dbReference type="ARBA" id="ARBA00004141"/>
    </source>
</evidence>
<comment type="caution">
    <text evidence="5">Lacks conserved residue(s) required for the propagation of feature annotation.</text>
</comment>
<feature type="transmembrane region" description="Helical" evidence="5">
    <location>
        <begin position="210"/>
        <end position="225"/>
    </location>
</feature>
<dbReference type="PRINTS" id="PR01840">
    <property type="entry name" value="TATCFAMILY"/>
</dbReference>
<keyword evidence="5" id="KW-0811">Translocation</keyword>
<comment type="function">
    <text evidence="5">Part of the twin-arginine translocation (Tat) system that transports large folded proteins containing a characteristic twin-arginine motif in their signal peptide across membranes. Together with TatB, TatC is part of a receptor directly interacting with Tat signal peptides.</text>
</comment>
<feature type="region of interest" description="Disordered" evidence="6">
    <location>
        <begin position="261"/>
        <end position="280"/>
    </location>
</feature>
<protein>
    <recommendedName>
        <fullName evidence="5">Sec-independent protein translocase protein TatC</fullName>
    </recommendedName>
</protein>
<reference evidence="7 8" key="1">
    <citation type="journal article" date="2018" name="FEMS Microbiol. Ecol.">
        <title>Co-invading symbiotic mutualists of Medicago polymorpha retain high ancestral diversity and contain diverse accessory genomes.</title>
        <authorList>
            <person name="Porter S.S."/>
            <person name="Faber-Hammond J.J."/>
            <person name="Friesen M.L."/>
        </authorList>
    </citation>
    <scope>NUCLEOTIDE SEQUENCE [LARGE SCALE GENOMIC DNA]</scope>
    <source>
        <strain evidence="7 8">Str16</strain>
    </source>
</reference>
<evidence type="ECO:0000256" key="2">
    <source>
        <dbReference type="ARBA" id="ARBA00022692"/>
    </source>
</evidence>
<keyword evidence="5" id="KW-1003">Cell membrane</keyword>
<proteinExistence type="inferred from homology"/>
<dbReference type="Proteomes" id="UP001190825">
    <property type="component" value="Unassembled WGS sequence"/>
</dbReference>
<feature type="transmembrane region" description="Helical" evidence="5">
    <location>
        <begin position="172"/>
        <end position="198"/>
    </location>
</feature>
<dbReference type="GeneID" id="61612054"/>
<keyword evidence="3 5" id="KW-1133">Transmembrane helix</keyword>
<dbReference type="EMBL" id="NBUC01000126">
    <property type="protein sequence ID" value="PLT97920.1"/>
    <property type="molecule type" value="Genomic_DNA"/>
</dbReference>
<dbReference type="PANTHER" id="PTHR30371:SF0">
    <property type="entry name" value="SEC-INDEPENDENT PROTEIN TRANSLOCASE PROTEIN TATC, CHLOROPLASTIC-RELATED"/>
    <property type="match status" value="1"/>
</dbReference>
<keyword evidence="5" id="KW-0653">Protein transport</keyword>
<dbReference type="HAMAP" id="MF_00902">
    <property type="entry name" value="TatC"/>
    <property type="match status" value="1"/>
</dbReference>
<keyword evidence="4 5" id="KW-0472">Membrane</keyword>
<dbReference type="RefSeq" id="WP_011975336.1">
    <property type="nucleotide sequence ID" value="NZ_ATYC01000022.1"/>
</dbReference>
<feature type="transmembrane region" description="Helical" evidence="5">
    <location>
        <begin position="83"/>
        <end position="104"/>
    </location>
</feature>
<feature type="transmembrane region" description="Helical" evidence="5">
    <location>
        <begin position="116"/>
        <end position="138"/>
    </location>
</feature>
<dbReference type="InterPro" id="IPR002033">
    <property type="entry name" value="TatC"/>
</dbReference>
<evidence type="ECO:0000313" key="8">
    <source>
        <dbReference type="Proteomes" id="UP001190825"/>
    </source>
</evidence>
<dbReference type="NCBIfam" id="TIGR00945">
    <property type="entry name" value="tatC"/>
    <property type="match status" value="1"/>
</dbReference>
<comment type="caution">
    <text evidence="7">The sequence shown here is derived from an EMBL/GenBank/DDBJ whole genome shotgun (WGS) entry which is preliminary data.</text>
</comment>
<feature type="compositionally biased region" description="Low complexity" evidence="6">
    <location>
        <begin position="267"/>
        <end position="280"/>
    </location>
</feature>
<name>A0ABX4TFY2_9HYPH</name>